<evidence type="ECO:0000256" key="9">
    <source>
        <dbReference type="ARBA" id="ARBA00023010"/>
    </source>
</evidence>
<evidence type="ECO:0000256" key="12">
    <source>
        <dbReference type="RuleBase" id="RU367146"/>
    </source>
</evidence>
<evidence type="ECO:0000256" key="10">
    <source>
        <dbReference type="ARBA" id="ARBA00023128"/>
    </source>
</evidence>
<keyword evidence="9 12" id="KW-0811">Translocation</keyword>
<keyword evidence="10 12" id="KW-0496">Mitochondrion</keyword>
<dbReference type="InterPro" id="IPR013875">
    <property type="entry name" value="Pam17"/>
</dbReference>
<dbReference type="Proteomes" id="UP001151582">
    <property type="component" value="Unassembled WGS sequence"/>
</dbReference>
<dbReference type="GO" id="GO:0030150">
    <property type="term" value="P:protein import into mitochondrial matrix"/>
    <property type="evidence" value="ECO:0007669"/>
    <property type="project" value="UniProtKB-UniRule"/>
</dbReference>
<dbReference type="PANTHER" id="PTHR28021:SF1">
    <property type="entry name" value="PRESEQUENCE TRANSLOCATED-ASSOCIATED MOTOR SUBUNIT PAM17, MITOCHONDRIAL"/>
    <property type="match status" value="1"/>
</dbReference>
<dbReference type="Pfam" id="PF08566">
    <property type="entry name" value="Pam17"/>
    <property type="match status" value="1"/>
</dbReference>
<evidence type="ECO:0000313" key="13">
    <source>
        <dbReference type="EMBL" id="KAJ1980860.1"/>
    </source>
</evidence>
<keyword evidence="6 12" id="KW-0653">Protein transport</keyword>
<evidence type="ECO:0000256" key="11">
    <source>
        <dbReference type="ARBA" id="ARBA00023136"/>
    </source>
</evidence>
<evidence type="ECO:0000256" key="6">
    <source>
        <dbReference type="ARBA" id="ARBA00022927"/>
    </source>
</evidence>
<evidence type="ECO:0000256" key="1">
    <source>
        <dbReference type="ARBA" id="ARBA00004448"/>
    </source>
</evidence>
<evidence type="ECO:0000256" key="4">
    <source>
        <dbReference type="ARBA" id="ARBA00022692"/>
    </source>
</evidence>
<evidence type="ECO:0000256" key="8">
    <source>
        <dbReference type="ARBA" id="ARBA00022989"/>
    </source>
</evidence>
<protein>
    <recommendedName>
        <fullName evidence="12">Presequence translocated-associated motor subunit PAM17</fullName>
    </recommendedName>
</protein>
<dbReference type="AlphaFoldDB" id="A0A9W8B2T9"/>
<keyword evidence="7" id="KW-0809">Transit peptide</keyword>
<keyword evidence="8 12" id="KW-1133">Transmembrane helix</keyword>
<keyword evidence="3 12" id="KW-0813">Transport</keyword>
<gene>
    <name evidence="13" type="primary">PAM17</name>
    <name evidence="13" type="ORF">H4R34_002300</name>
</gene>
<accession>A0A9W8B2T9</accession>
<feature type="transmembrane region" description="Helical" evidence="12">
    <location>
        <begin position="90"/>
        <end position="108"/>
    </location>
</feature>
<evidence type="ECO:0000256" key="7">
    <source>
        <dbReference type="ARBA" id="ARBA00022946"/>
    </source>
</evidence>
<organism evidence="13 14">
    <name type="scientific">Dimargaris verticillata</name>
    <dbReference type="NCBI Taxonomy" id="2761393"/>
    <lineage>
        <taxon>Eukaryota</taxon>
        <taxon>Fungi</taxon>
        <taxon>Fungi incertae sedis</taxon>
        <taxon>Zoopagomycota</taxon>
        <taxon>Kickxellomycotina</taxon>
        <taxon>Dimargaritomycetes</taxon>
        <taxon>Dimargaritales</taxon>
        <taxon>Dimargaritaceae</taxon>
        <taxon>Dimargaris</taxon>
    </lineage>
</organism>
<comment type="caution">
    <text evidence="13">The sequence shown here is derived from an EMBL/GenBank/DDBJ whole genome shotgun (WGS) entry which is preliminary data.</text>
</comment>
<proteinExistence type="inferred from homology"/>
<keyword evidence="5 12" id="KW-0999">Mitochondrion inner membrane</keyword>
<comment type="subunit">
    <text evidence="12">Component of the PAM complex.</text>
</comment>
<evidence type="ECO:0000313" key="14">
    <source>
        <dbReference type="Proteomes" id="UP001151582"/>
    </source>
</evidence>
<reference evidence="13" key="1">
    <citation type="submission" date="2022-07" db="EMBL/GenBank/DDBJ databases">
        <title>Phylogenomic reconstructions and comparative analyses of Kickxellomycotina fungi.</title>
        <authorList>
            <person name="Reynolds N.K."/>
            <person name="Stajich J.E."/>
            <person name="Barry K."/>
            <person name="Grigoriev I.V."/>
            <person name="Crous P."/>
            <person name="Smith M.E."/>
        </authorList>
    </citation>
    <scope>NUCLEOTIDE SEQUENCE</scope>
    <source>
        <strain evidence="13">RSA 567</strain>
    </source>
</reference>
<keyword evidence="14" id="KW-1185">Reference proteome</keyword>
<feature type="transmembrane region" description="Helical" evidence="12">
    <location>
        <begin position="128"/>
        <end position="150"/>
    </location>
</feature>
<keyword evidence="11 12" id="KW-0472">Membrane</keyword>
<comment type="function">
    <text evidence="12">Component of the PAM complex, a complex required for the translocation of transit peptide-containing proteins from the inner membrane into the mitochondrial matrix in an ATP-dependent manner.</text>
</comment>
<sequence length="224" mass="24568">MAAMLPLRVIAGPVRGQAYPMTPCLLKAAIGVHATRSASVVSPTVGSLSYRYSSTVSSGSTAQEAPATGNGLSWDEFFKIRHRRRIGERLAAVPSTLFALGLGGVYFLDQEIDPTATIFGFDPMLMYGIGLAACGLGGFLVGPVIGSVIWKACNRTLAKSMEAKEAQLYHHIVRHRSDPSLHSIRNPIPDFYGEKIDSLMGYRKWLRKQREHRRKGTFHLGHDD</sequence>
<evidence type="ECO:0000256" key="3">
    <source>
        <dbReference type="ARBA" id="ARBA00022448"/>
    </source>
</evidence>
<dbReference type="EMBL" id="JANBQB010000149">
    <property type="protein sequence ID" value="KAJ1980860.1"/>
    <property type="molecule type" value="Genomic_DNA"/>
</dbReference>
<dbReference type="GO" id="GO:0001405">
    <property type="term" value="C:PAM complex, Tim23 associated import motor"/>
    <property type="evidence" value="ECO:0007669"/>
    <property type="project" value="UniProtKB-UniRule"/>
</dbReference>
<comment type="similarity">
    <text evidence="2 12">Belongs to the PAM17 family.</text>
</comment>
<dbReference type="PANTHER" id="PTHR28021">
    <property type="entry name" value="PRESEQUENCE TRANSLOCATED-ASSOCIATED MOTOR SUBUNIT PAM17, MITOCHONDRIAL"/>
    <property type="match status" value="1"/>
</dbReference>
<name>A0A9W8B2T9_9FUNG</name>
<evidence type="ECO:0000256" key="2">
    <source>
        <dbReference type="ARBA" id="ARBA00006837"/>
    </source>
</evidence>
<dbReference type="OrthoDB" id="5970083at2759"/>
<comment type="subcellular location">
    <subcellularLocation>
        <location evidence="1 12">Mitochondrion inner membrane</location>
        <topology evidence="1 12">Multi-pass membrane protein</topology>
    </subcellularLocation>
</comment>
<evidence type="ECO:0000256" key="5">
    <source>
        <dbReference type="ARBA" id="ARBA00022792"/>
    </source>
</evidence>
<keyword evidence="4 12" id="KW-0812">Transmembrane</keyword>